<dbReference type="PANTHER" id="PTHR46033:SF65">
    <property type="entry name" value="AMINOTRANSFERASE-LIKE PLANT MOBILE DOMAIN-CONTAINING PROTEIN"/>
    <property type="match status" value="1"/>
</dbReference>
<dbReference type="InterPro" id="IPR019557">
    <property type="entry name" value="AminoTfrase-like_pln_mobile"/>
</dbReference>
<organism evidence="3 4">
    <name type="scientific">Lithocarpus litseifolius</name>
    <dbReference type="NCBI Taxonomy" id="425828"/>
    <lineage>
        <taxon>Eukaryota</taxon>
        <taxon>Viridiplantae</taxon>
        <taxon>Streptophyta</taxon>
        <taxon>Embryophyta</taxon>
        <taxon>Tracheophyta</taxon>
        <taxon>Spermatophyta</taxon>
        <taxon>Magnoliopsida</taxon>
        <taxon>eudicotyledons</taxon>
        <taxon>Gunneridae</taxon>
        <taxon>Pentapetalae</taxon>
        <taxon>rosids</taxon>
        <taxon>fabids</taxon>
        <taxon>Fagales</taxon>
        <taxon>Fagaceae</taxon>
        <taxon>Lithocarpus</taxon>
    </lineage>
</organism>
<evidence type="ECO:0000259" key="2">
    <source>
        <dbReference type="Pfam" id="PF10536"/>
    </source>
</evidence>
<dbReference type="Proteomes" id="UP001459277">
    <property type="component" value="Unassembled WGS sequence"/>
</dbReference>
<keyword evidence="4" id="KW-1185">Reference proteome</keyword>
<dbReference type="PANTHER" id="PTHR46033">
    <property type="entry name" value="PROTEIN MAIN-LIKE 2"/>
    <property type="match status" value="1"/>
</dbReference>
<sequence length="246" mass="28429">MTSKNGVPVNPVLLPATILFWSPAFHSFVFPKGFMTPTMEDVFALLGLPPDGIICYPNMDKWETKKYELPNVTLTDFISSQCKSDSVSFQEECSFYLYWICKYLVNVSSTTSVAQFVPITKNLDSNVKVALAPFFLGHFYRSMYLYSTQPKNSHHGPLWFIQLWVYSYFPELAPSRKRSPTPHTYGQMWMLGRYVPAFSSVKRERPPKDFKPFREEEYGPEGFRLLKTSMTVDTNKDDIWASFLVP</sequence>
<keyword evidence="1" id="KW-1133">Transmembrane helix</keyword>
<dbReference type="GO" id="GO:0010073">
    <property type="term" value="P:meristem maintenance"/>
    <property type="evidence" value="ECO:0007669"/>
    <property type="project" value="InterPro"/>
</dbReference>
<feature type="transmembrane region" description="Helical" evidence="1">
    <location>
        <begin position="12"/>
        <end position="30"/>
    </location>
</feature>
<dbReference type="AlphaFoldDB" id="A0AAW2CQQ7"/>
<protein>
    <recommendedName>
        <fullName evidence="2">Aminotransferase-like plant mobile domain-containing protein</fullName>
    </recommendedName>
</protein>
<evidence type="ECO:0000313" key="3">
    <source>
        <dbReference type="EMBL" id="KAL0000154.1"/>
    </source>
</evidence>
<evidence type="ECO:0000256" key="1">
    <source>
        <dbReference type="SAM" id="Phobius"/>
    </source>
</evidence>
<comment type="caution">
    <text evidence="3">The sequence shown here is derived from an EMBL/GenBank/DDBJ whole genome shotgun (WGS) entry which is preliminary data.</text>
</comment>
<feature type="domain" description="Aminotransferase-like plant mobile" evidence="2">
    <location>
        <begin position="9"/>
        <end position="187"/>
    </location>
</feature>
<evidence type="ECO:0000313" key="4">
    <source>
        <dbReference type="Proteomes" id="UP001459277"/>
    </source>
</evidence>
<proteinExistence type="predicted"/>
<dbReference type="InterPro" id="IPR044824">
    <property type="entry name" value="MAIN-like"/>
</dbReference>
<keyword evidence="1" id="KW-0472">Membrane</keyword>
<gene>
    <name evidence="3" type="ORF">SO802_019756</name>
</gene>
<name>A0AAW2CQQ7_9ROSI</name>
<dbReference type="EMBL" id="JAZDWU010000006">
    <property type="protein sequence ID" value="KAL0000154.1"/>
    <property type="molecule type" value="Genomic_DNA"/>
</dbReference>
<reference evidence="3 4" key="1">
    <citation type="submission" date="2024-01" db="EMBL/GenBank/DDBJ databases">
        <title>A telomere-to-telomere, gap-free genome of sweet tea (Lithocarpus litseifolius).</title>
        <authorList>
            <person name="Zhou J."/>
        </authorList>
    </citation>
    <scope>NUCLEOTIDE SEQUENCE [LARGE SCALE GENOMIC DNA]</scope>
    <source>
        <strain evidence="3">Zhou-2022a</strain>
        <tissue evidence="3">Leaf</tissue>
    </source>
</reference>
<keyword evidence="1" id="KW-0812">Transmembrane</keyword>
<accession>A0AAW2CQQ7</accession>
<dbReference type="Pfam" id="PF10536">
    <property type="entry name" value="PMD"/>
    <property type="match status" value="1"/>
</dbReference>